<accession>A0ABS6TAA5</accession>
<evidence type="ECO:0000256" key="1">
    <source>
        <dbReference type="HAMAP-Rule" id="MF_00095"/>
    </source>
</evidence>
<dbReference type="InterPro" id="IPR005224">
    <property type="entry name" value="SfsA"/>
</dbReference>
<evidence type="ECO:0000313" key="4">
    <source>
        <dbReference type="EMBL" id="MBV7389833.1"/>
    </source>
</evidence>
<dbReference type="Pfam" id="PF03749">
    <property type="entry name" value="SfsA"/>
    <property type="match status" value="1"/>
</dbReference>
<dbReference type="CDD" id="cd22359">
    <property type="entry name" value="SfsA-like_bacterial"/>
    <property type="match status" value="1"/>
</dbReference>
<dbReference type="HAMAP" id="MF_00095">
    <property type="entry name" value="SfsA"/>
    <property type="match status" value="1"/>
</dbReference>
<dbReference type="Proteomes" id="UP000774130">
    <property type="component" value="Unassembled WGS sequence"/>
</dbReference>
<keyword evidence="5" id="KW-1185">Reference proteome</keyword>
<gene>
    <name evidence="1 4" type="primary">sfsA</name>
    <name evidence="4" type="ORF">KUA55_04010</name>
</gene>
<name>A0ABS6TAA5_9ENTE</name>
<evidence type="ECO:0000259" key="3">
    <source>
        <dbReference type="Pfam" id="PF17746"/>
    </source>
</evidence>
<dbReference type="InterPro" id="IPR041465">
    <property type="entry name" value="SfsA_N"/>
</dbReference>
<dbReference type="InterPro" id="IPR040452">
    <property type="entry name" value="SfsA_C"/>
</dbReference>
<organism evidence="4 5">
    <name type="scientific">Enterococcus alishanensis</name>
    <dbReference type="NCBI Taxonomy" id="1303817"/>
    <lineage>
        <taxon>Bacteria</taxon>
        <taxon>Bacillati</taxon>
        <taxon>Bacillota</taxon>
        <taxon>Bacilli</taxon>
        <taxon>Lactobacillales</taxon>
        <taxon>Enterococcaceae</taxon>
        <taxon>Enterococcus</taxon>
    </lineage>
</organism>
<comment type="caution">
    <text evidence="4">The sequence shown here is derived from an EMBL/GenBank/DDBJ whole genome shotgun (WGS) entry which is preliminary data.</text>
</comment>
<comment type="similarity">
    <text evidence="1">Belongs to the SfsA family.</text>
</comment>
<dbReference type="RefSeq" id="WP_218324901.1">
    <property type="nucleotide sequence ID" value="NZ_JAHUZB010000002.1"/>
</dbReference>
<dbReference type="EMBL" id="JAHUZB010000002">
    <property type="protein sequence ID" value="MBV7389833.1"/>
    <property type="molecule type" value="Genomic_DNA"/>
</dbReference>
<feature type="domain" description="Sugar fermentation stimulation protein C-terminal" evidence="2">
    <location>
        <begin position="82"/>
        <end position="222"/>
    </location>
</feature>
<evidence type="ECO:0000259" key="2">
    <source>
        <dbReference type="Pfam" id="PF03749"/>
    </source>
</evidence>
<reference evidence="4 5" key="1">
    <citation type="submission" date="2021-06" db="EMBL/GenBank/DDBJ databases">
        <title>Enterococcus alishanensis sp. nov., a novel lactic acid bacterium isolated from fresh coffee beans.</title>
        <authorList>
            <person name="Chen Y.-S."/>
        </authorList>
    </citation>
    <scope>NUCLEOTIDE SEQUENCE [LARGE SCALE GENOMIC DNA]</scope>
    <source>
        <strain evidence="4 5">ALS3</strain>
    </source>
</reference>
<dbReference type="PANTHER" id="PTHR30545:SF2">
    <property type="entry name" value="SUGAR FERMENTATION STIMULATION PROTEIN A"/>
    <property type="match status" value="1"/>
</dbReference>
<dbReference type="Pfam" id="PF17746">
    <property type="entry name" value="SfsA_N"/>
    <property type="match status" value="1"/>
</dbReference>
<protein>
    <recommendedName>
        <fullName evidence="1">Sugar fermentation stimulation protein homolog</fullName>
    </recommendedName>
</protein>
<sequence length="242" mass="27416">MQYSNIQLAYFIDRPNRFIAHCRLSETGEIVVAHVKNTGRGKEVFLVDALVALNYQPAATRKTDYDLVAVKKEEMWINIDSQIPNALAAEAILNRQIKLPGLKGNITLLKREYRYQQSKFDIYFETDHAEKGFVEVKGMTLENQGIGAFPDAPTIRGLKHVNELIHAKVAGYFSYLLFIVQFPKVTVATIHREMQPALAETMAQAQENGVVVLAYNCQVSPDTIEVDHEVPFNLYQNFNDPN</sequence>
<evidence type="ECO:0000313" key="5">
    <source>
        <dbReference type="Proteomes" id="UP000774130"/>
    </source>
</evidence>
<dbReference type="NCBIfam" id="TIGR00230">
    <property type="entry name" value="sfsA"/>
    <property type="match status" value="1"/>
</dbReference>
<proteinExistence type="inferred from homology"/>
<dbReference type="PANTHER" id="PTHR30545">
    <property type="entry name" value="SUGAR FERMENTATION STIMULATION PROTEIN A"/>
    <property type="match status" value="1"/>
</dbReference>
<feature type="domain" description="SfsA N-terminal OB" evidence="3">
    <location>
        <begin position="12"/>
        <end position="79"/>
    </location>
</feature>